<feature type="domain" description="Helix-turn-helix" evidence="1">
    <location>
        <begin position="3"/>
        <end position="51"/>
    </location>
</feature>
<reference evidence="2 3" key="1">
    <citation type="submission" date="2024-06" db="EMBL/GenBank/DDBJ databases">
        <authorList>
            <person name="Kaempfer P."/>
            <person name="Viver T."/>
        </authorList>
    </citation>
    <scope>NUCLEOTIDE SEQUENCE [LARGE SCALE GENOMIC DNA]</scope>
    <source>
        <strain evidence="2 3">ST-64</strain>
    </source>
</reference>
<dbReference type="Proteomes" id="UP001629244">
    <property type="component" value="Unassembled WGS sequence"/>
</dbReference>
<dbReference type="RefSeq" id="WP_408077452.1">
    <property type="nucleotide sequence ID" value="NZ_JBELQC010000001.1"/>
</dbReference>
<keyword evidence="3" id="KW-1185">Reference proteome</keyword>
<sequence>MTYRIDEVAEMTGLGRTTIFALLKQGDLRRVKIGARTLILASDVDALLQRQAA</sequence>
<evidence type="ECO:0000313" key="3">
    <source>
        <dbReference type="Proteomes" id="UP001629244"/>
    </source>
</evidence>
<dbReference type="SUPFAM" id="SSF46955">
    <property type="entry name" value="Putative DNA-binding domain"/>
    <property type="match status" value="1"/>
</dbReference>
<accession>A0ABW8YM42</accession>
<evidence type="ECO:0000313" key="2">
    <source>
        <dbReference type="EMBL" id="MFL9840517.1"/>
    </source>
</evidence>
<dbReference type="EMBL" id="JBELQC010000001">
    <property type="protein sequence ID" value="MFL9840517.1"/>
    <property type="molecule type" value="Genomic_DNA"/>
</dbReference>
<organism evidence="2 3">
    <name type="scientific">Sphingomonas plantiphila</name>
    <dbReference type="NCBI Taxonomy" id="3163295"/>
    <lineage>
        <taxon>Bacteria</taxon>
        <taxon>Pseudomonadati</taxon>
        <taxon>Pseudomonadota</taxon>
        <taxon>Alphaproteobacteria</taxon>
        <taxon>Sphingomonadales</taxon>
        <taxon>Sphingomonadaceae</taxon>
        <taxon>Sphingomonas</taxon>
    </lineage>
</organism>
<dbReference type="InterPro" id="IPR010093">
    <property type="entry name" value="SinI_DNA-bd"/>
</dbReference>
<evidence type="ECO:0000259" key="1">
    <source>
        <dbReference type="Pfam" id="PF12728"/>
    </source>
</evidence>
<dbReference type="Pfam" id="PF12728">
    <property type="entry name" value="HTH_17"/>
    <property type="match status" value="1"/>
</dbReference>
<dbReference type="InterPro" id="IPR041657">
    <property type="entry name" value="HTH_17"/>
</dbReference>
<dbReference type="InterPro" id="IPR009061">
    <property type="entry name" value="DNA-bd_dom_put_sf"/>
</dbReference>
<gene>
    <name evidence="2" type="ORF">ABS767_06030</name>
</gene>
<name>A0ABW8YM42_9SPHN</name>
<proteinExistence type="predicted"/>
<dbReference type="Gene3D" id="1.10.238.160">
    <property type="match status" value="1"/>
</dbReference>
<dbReference type="NCBIfam" id="TIGR01764">
    <property type="entry name" value="excise"/>
    <property type="match status" value="1"/>
</dbReference>
<comment type="caution">
    <text evidence="2">The sequence shown here is derived from an EMBL/GenBank/DDBJ whole genome shotgun (WGS) entry which is preliminary data.</text>
</comment>
<protein>
    <submittedName>
        <fullName evidence="2">Helix-turn-helix domain-containing protein</fullName>
    </submittedName>
</protein>